<dbReference type="Proteomes" id="UP000261208">
    <property type="component" value="Unassembled WGS sequence"/>
</dbReference>
<protein>
    <submittedName>
        <fullName evidence="4">Helix-turn-helix domain-containing protein</fullName>
    </submittedName>
</protein>
<feature type="transmembrane region" description="Helical" evidence="2">
    <location>
        <begin position="101"/>
        <end position="120"/>
    </location>
</feature>
<dbReference type="InterPro" id="IPR001387">
    <property type="entry name" value="Cro/C1-type_HTH"/>
</dbReference>
<evidence type="ECO:0000313" key="5">
    <source>
        <dbReference type="Proteomes" id="UP000261208"/>
    </source>
</evidence>
<evidence type="ECO:0000256" key="1">
    <source>
        <dbReference type="ARBA" id="ARBA00023125"/>
    </source>
</evidence>
<dbReference type="Gene3D" id="1.10.260.40">
    <property type="entry name" value="lambda repressor-like DNA-binding domains"/>
    <property type="match status" value="1"/>
</dbReference>
<reference evidence="4 5" key="1">
    <citation type="submission" date="2018-08" db="EMBL/GenBank/DDBJ databases">
        <title>A genome reference for cultivated species of the human gut microbiota.</title>
        <authorList>
            <person name="Zou Y."/>
            <person name="Xue W."/>
            <person name="Luo G."/>
        </authorList>
    </citation>
    <scope>NUCLEOTIDE SEQUENCE [LARGE SCALE GENOMIC DNA]</scope>
    <source>
        <strain evidence="4 5">TF11-11</strain>
    </source>
</reference>
<dbReference type="PANTHER" id="PTHR46558">
    <property type="entry name" value="TRACRIPTIONAL REGULATORY PROTEIN-RELATED-RELATED"/>
    <property type="match status" value="1"/>
</dbReference>
<feature type="transmembrane region" description="Helical" evidence="2">
    <location>
        <begin position="132"/>
        <end position="150"/>
    </location>
</feature>
<dbReference type="InterPro" id="IPR011322">
    <property type="entry name" value="N-reg_PII-like_a/b"/>
</dbReference>
<feature type="transmembrane region" description="Helical" evidence="2">
    <location>
        <begin position="193"/>
        <end position="215"/>
    </location>
</feature>
<dbReference type="Pfam" id="PF09413">
    <property type="entry name" value="DUF2007"/>
    <property type="match status" value="1"/>
</dbReference>
<organism evidence="4 5">
    <name type="scientific">Dorea formicigenerans</name>
    <dbReference type="NCBI Taxonomy" id="39486"/>
    <lineage>
        <taxon>Bacteria</taxon>
        <taxon>Bacillati</taxon>
        <taxon>Bacillota</taxon>
        <taxon>Clostridia</taxon>
        <taxon>Lachnospirales</taxon>
        <taxon>Lachnospiraceae</taxon>
        <taxon>Dorea</taxon>
    </lineage>
</organism>
<dbReference type="PANTHER" id="PTHR46558:SF11">
    <property type="entry name" value="HTH-TYPE TRANSCRIPTIONAL REGULATOR XRE"/>
    <property type="match status" value="1"/>
</dbReference>
<dbReference type="InterPro" id="IPR010982">
    <property type="entry name" value="Lambda_DNA-bd_dom_sf"/>
</dbReference>
<keyword evidence="2" id="KW-1133">Transmembrane helix</keyword>
<dbReference type="InterPro" id="IPR018551">
    <property type="entry name" value="DUF2007"/>
</dbReference>
<dbReference type="Pfam" id="PF01381">
    <property type="entry name" value="HTH_3"/>
    <property type="match status" value="1"/>
</dbReference>
<evidence type="ECO:0000256" key="2">
    <source>
        <dbReference type="SAM" id="Phobius"/>
    </source>
</evidence>
<keyword evidence="2" id="KW-0812">Transmembrane</keyword>
<accession>A0A3E4M125</accession>
<dbReference type="EMBL" id="QSQQ01000032">
    <property type="protein sequence ID" value="RGK43413.1"/>
    <property type="molecule type" value="Genomic_DNA"/>
</dbReference>
<dbReference type="Gene3D" id="3.30.70.790">
    <property type="entry name" value="UreE, C-terminal domain"/>
    <property type="match status" value="1"/>
</dbReference>
<feature type="domain" description="HTH cro/C1-type" evidence="3">
    <location>
        <begin position="10"/>
        <end position="64"/>
    </location>
</feature>
<evidence type="ECO:0000313" key="4">
    <source>
        <dbReference type="EMBL" id="RGK43413.1"/>
    </source>
</evidence>
<keyword evidence="1" id="KW-0238">DNA-binding</keyword>
<dbReference type="CDD" id="cd00093">
    <property type="entry name" value="HTH_XRE"/>
    <property type="match status" value="1"/>
</dbReference>
<dbReference type="SUPFAM" id="SSF47413">
    <property type="entry name" value="lambda repressor-like DNA-binding domains"/>
    <property type="match status" value="1"/>
</dbReference>
<sequence>MDTKKIGAFLKQCRKEKNLTQEQLAEKFGVSARTVSRWETGSNMPDLSILVELADYYDIEIKELLDGERSSTMNKEMKETLNKVADYEDWVKQKALKAGNLAFASMFLISVGAIIIQLLLAVNLRLVLGETLIALVGGIVYAFIMVHNGIWDKGLSAREALWRDFLTSVICAGIFSVFYGICLRRMGATEKQTIYFALLFLGGITIVAFIVLRVLSYFNRNRRRISVNGEQRDIPTTKTGSTKIYNAKDIVEAGRIIELLKEQGIAAFSQEASASVAMHGAPGFGMYGVDVLVEGDEAKKAIQIIEAADDSQSKEKF</sequence>
<dbReference type="GO" id="GO:0003677">
    <property type="term" value="F:DNA binding"/>
    <property type="evidence" value="ECO:0007669"/>
    <property type="project" value="UniProtKB-KW"/>
</dbReference>
<dbReference type="PROSITE" id="PS50943">
    <property type="entry name" value="HTH_CROC1"/>
    <property type="match status" value="1"/>
</dbReference>
<feature type="transmembrane region" description="Helical" evidence="2">
    <location>
        <begin position="162"/>
        <end position="181"/>
    </location>
</feature>
<dbReference type="RefSeq" id="WP_019163205.1">
    <property type="nucleotide sequence ID" value="NZ_QSQQ01000032.1"/>
</dbReference>
<dbReference type="SMART" id="SM00530">
    <property type="entry name" value="HTH_XRE"/>
    <property type="match status" value="1"/>
</dbReference>
<comment type="caution">
    <text evidence="4">The sequence shown here is derived from an EMBL/GenBank/DDBJ whole genome shotgun (WGS) entry which is preliminary data.</text>
</comment>
<evidence type="ECO:0000259" key="3">
    <source>
        <dbReference type="PROSITE" id="PS50943"/>
    </source>
</evidence>
<keyword evidence="2" id="KW-0472">Membrane</keyword>
<dbReference type="SUPFAM" id="SSF54913">
    <property type="entry name" value="GlnB-like"/>
    <property type="match status" value="1"/>
</dbReference>
<proteinExistence type="predicted"/>
<name>A0A3E4M125_9FIRM</name>
<gene>
    <name evidence="4" type="ORF">DXD10_16010</name>
</gene>
<dbReference type="AlphaFoldDB" id="A0A3E4M125"/>